<dbReference type="EMBL" id="KE504196">
    <property type="protein sequence ID" value="EPS96004.1"/>
    <property type="molecule type" value="Genomic_DNA"/>
</dbReference>
<dbReference type="InParanoid" id="S8FBT0"/>
<dbReference type="eggNOG" id="ENOG502RB4E">
    <property type="taxonomic scope" value="Eukaryota"/>
</dbReference>
<reference evidence="2 3" key="1">
    <citation type="journal article" date="2012" name="Science">
        <title>The Paleozoic origin of enzymatic lignin decomposition reconstructed from 31 fungal genomes.</title>
        <authorList>
            <person name="Floudas D."/>
            <person name="Binder M."/>
            <person name="Riley R."/>
            <person name="Barry K."/>
            <person name="Blanchette R.A."/>
            <person name="Henrissat B."/>
            <person name="Martinez A.T."/>
            <person name="Otillar R."/>
            <person name="Spatafora J.W."/>
            <person name="Yadav J.S."/>
            <person name="Aerts A."/>
            <person name="Benoit I."/>
            <person name="Boyd A."/>
            <person name="Carlson A."/>
            <person name="Copeland A."/>
            <person name="Coutinho P.M."/>
            <person name="de Vries R.P."/>
            <person name="Ferreira P."/>
            <person name="Findley K."/>
            <person name="Foster B."/>
            <person name="Gaskell J."/>
            <person name="Glotzer D."/>
            <person name="Gorecki P."/>
            <person name="Heitman J."/>
            <person name="Hesse C."/>
            <person name="Hori C."/>
            <person name="Igarashi K."/>
            <person name="Jurgens J.A."/>
            <person name="Kallen N."/>
            <person name="Kersten P."/>
            <person name="Kohler A."/>
            <person name="Kuees U."/>
            <person name="Kumar T.K.A."/>
            <person name="Kuo A."/>
            <person name="LaButti K."/>
            <person name="Larrondo L.F."/>
            <person name="Lindquist E."/>
            <person name="Ling A."/>
            <person name="Lombard V."/>
            <person name="Lucas S."/>
            <person name="Lundell T."/>
            <person name="Martin R."/>
            <person name="McLaughlin D.J."/>
            <person name="Morgenstern I."/>
            <person name="Morin E."/>
            <person name="Murat C."/>
            <person name="Nagy L.G."/>
            <person name="Nolan M."/>
            <person name="Ohm R.A."/>
            <person name="Patyshakuliyeva A."/>
            <person name="Rokas A."/>
            <person name="Ruiz-Duenas F.J."/>
            <person name="Sabat G."/>
            <person name="Salamov A."/>
            <person name="Samejima M."/>
            <person name="Schmutz J."/>
            <person name="Slot J.C."/>
            <person name="St John F."/>
            <person name="Stenlid J."/>
            <person name="Sun H."/>
            <person name="Sun S."/>
            <person name="Syed K."/>
            <person name="Tsang A."/>
            <person name="Wiebenga A."/>
            <person name="Young D."/>
            <person name="Pisabarro A."/>
            <person name="Eastwood D.C."/>
            <person name="Martin F."/>
            <person name="Cullen D."/>
            <person name="Grigoriev I.V."/>
            <person name="Hibbett D.S."/>
        </authorList>
    </citation>
    <scope>NUCLEOTIDE SEQUENCE</scope>
    <source>
        <strain evidence="3">FP-58527</strain>
    </source>
</reference>
<proteinExistence type="predicted"/>
<evidence type="ECO:0000256" key="1">
    <source>
        <dbReference type="SAM" id="MobiDB-lite"/>
    </source>
</evidence>
<evidence type="ECO:0000313" key="2">
    <source>
        <dbReference type="EMBL" id="EPS96004.1"/>
    </source>
</evidence>
<dbReference type="Proteomes" id="UP000015241">
    <property type="component" value="Unassembled WGS sequence"/>
</dbReference>
<feature type="compositionally biased region" description="Low complexity" evidence="1">
    <location>
        <begin position="18"/>
        <end position="32"/>
    </location>
</feature>
<protein>
    <submittedName>
        <fullName evidence="2">Uncharacterized protein</fullName>
    </submittedName>
</protein>
<gene>
    <name evidence="2" type="ORF">FOMPIDRAFT_1053685</name>
</gene>
<organism evidence="2 3">
    <name type="scientific">Fomitopsis schrenkii</name>
    <name type="common">Brown rot fungus</name>
    <dbReference type="NCBI Taxonomy" id="2126942"/>
    <lineage>
        <taxon>Eukaryota</taxon>
        <taxon>Fungi</taxon>
        <taxon>Dikarya</taxon>
        <taxon>Basidiomycota</taxon>
        <taxon>Agaricomycotina</taxon>
        <taxon>Agaricomycetes</taxon>
        <taxon>Polyporales</taxon>
        <taxon>Fomitopsis</taxon>
    </lineage>
</organism>
<feature type="region of interest" description="Disordered" evidence="1">
    <location>
        <begin position="200"/>
        <end position="277"/>
    </location>
</feature>
<dbReference type="AlphaFoldDB" id="S8FBT0"/>
<name>S8FBT0_FOMSC</name>
<sequence>MEPEPSSAYTTGAAPSPRALGRASTASRSARTPRSEQSTPVRSVRRPTASRKATAEAEIDKPRRRTRRPADPKVRPTKQAPLRQKRLAATRKAQPGSRRTPAAFRHTSPTPPPSPARVLLRNAQQVVEADAAMLGRRPSIMDVILNSRAPVSEYSEDIVMEALERSEAAFPVKRDFVFDVNDDGVEQYWADQATLWRGMESDDEEPQLSDLNRFQESAERSTASWPSDAEDDTSSPSDAQSSHTAFGPLASPARTTSGTAILRAPRCGNRPADVSTPLVWTSDQCADLTSSA</sequence>
<dbReference type="HOGENOM" id="CLU_953268_0_0_1"/>
<feature type="region of interest" description="Disordered" evidence="1">
    <location>
        <begin position="1"/>
        <end position="117"/>
    </location>
</feature>
<dbReference type="OrthoDB" id="2989199at2759"/>
<evidence type="ECO:0000313" key="3">
    <source>
        <dbReference type="Proteomes" id="UP000015241"/>
    </source>
</evidence>
<accession>S8FBT0</accession>
<feature type="compositionally biased region" description="Polar residues" evidence="1">
    <location>
        <begin position="234"/>
        <end position="244"/>
    </location>
</feature>
<keyword evidence="3" id="KW-1185">Reference proteome</keyword>
<feature type="compositionally biased region" description="Polar residues" evidence="1">
    <location>
        <begin position="209"/>
        <end position="225"/>
    </location>
</feature>